<comment type="caution">
    <text evidence="1">The sequence shown here is derived from an EMBL/GenBank/DDBJ whole genome shotgun (WGS) entry which is preliminary data.</text>
</comment>
<organism evidence="1 2">
    <name type="scientific">Characodon lateralis</name>
    <dbReference type="NCBI Taxonomy" id="208331"/>
    <lineage>
        <taxon>Eukaryota</taxon>
        <taxon>Metazoa</taxon>
        <taxon>Chordata</taxon>
        <taxon>Craniata</taxon>
        <taxon>Vertebrata</taxon>
        <taxon>Euteleostomi</taxon>
        <taxon>Actinopterygii</taxon>
        <taxon>Neopterygii</taxon>
        <taxon>Teleostei</taxon>
        <taxon>Neoteleostei</taxon>
        <taxon>Acanthomorphata</taxon>
        <taxon>Ovalentaria</taxon>
        <taxon>Atherinomorphae</taxon>
        <taxon>Cyprinodontiformes</taxon>
        <taxon>Goodeidae</taxon>
        <taxon>Characodon</taxon>
    </lineage>
</organism>
<accession>A0ABU7DAJ3</accession>
<sequence>MSVCQQRDSSALSLHPVPLGTRVGEISLLQHLVNGQLNFQTPYQQLQHLCRYVYLACSQQNEIINIQHMASLIIQIINTPHTAIQDIQTMSLPQEVSKVDSTHAV</sequence>
<name>A0ABU7DAJ3_9TELE</name>
<protein>
    <submittedName>
        <fullName evidence="1">Uncharacterized protein</fullName>
    </submittedName>
</protein>
<dbReference type="Proteomes" id="UP001352852">
    <property type="component" value="Unassembled WGS sequence"/>
</dbReference>
<reference evidence="1 2" key="1">
    <citation type="submission" date="2021-06" db="EMBL/GenBank/DDBJ databases">
        <authorList>
            <person name="Palmer J.M."/>
        </authorList>
    </citation>
    <scope>NUCLEOTIDE SEQUENCE [LARGE SCALE GENOMIC DNA]</scope>
    <source>
        <strain evidence="1 2">CL_MEX2019</strain>
        <tissue evidence="1">Muscle</tissue>
    </source>
</reference>
<gene>
    <name evidence="1" type="ORF">CHARACLAT_027526</name>
</gene>
<evidence type="ECO:0000313" key="2">
    <source>
        <dbReference type="Proteomes" id="UP001352852"/>
    </source>
</evidence>
<dbReference type="EMBL" id="JAHUTJ010019881">
    <property type="protein sequence ID" value="MED6272183.1"/>
    <property type="molecule type" value="Genomic_DNA"/>
</dbReference>
<evidence type="ECO:0000313" key="1">
    <source>
        <dbReference type="EMBL" id="MED6272183.1"/>
    </source>
</evidence>
<keyword evidence="2" id="KW-1185">Reference proteome</keyword>
<proteinExistence type="predicted"/>